<sequence length="118" mass="13006">MARLDKNLGLLAVGGRSHGQLFGSIRECIAYHIIGWNTKLLLQAGKGVLITSVIQAMPTYVMSCFRLSLFFLRSIESSVADFWWHCRESDGYTGWRGGNCVGQRKRGGSNFAAFGSSI</sequence>
<comment type="caution">
    <text evidence="1">The sequence shown here is derived from an EMBL/GenBank/DDBJ whole genome shotgun (WGS) entry which is preliminary data.</text>
</comment>
<dbReference type="EMBL" id="JACGWN010000015">
    <property type="protein sequence ID" value="KAL0402291.1"/>
    <property type="molecule type" value="Genomic_DNA"/>
</dbReference>
<accession>A0AAW2TC26</accession>
<evidence type="ECO:0000313" key="1">
    <source>
        <dbReference type="EMBL" id="KAL0402291.1"/>
    </source>
</evidence>
<dbReference type="AlphaFoldDB" id="A0AAW2TC26"/>
<gene>
    <name evidence="1" type="ORF">Slati_4259000</name>
</gene>
<protein>
    <submittedName>
        <fullName evidence="1">Uncharacterized protein</fullName>
    </submittedName>
</protein>
<reference evidence="1" key="1">
    <citation type="submission" date="2020-06" db="EMBL/GenBank/DDBJ databases">
        <authorList>
            <person name="Li T."/>
            <person name="Hu X."/>
            <person name="Zhang T."/>
            <person name="Song X."/>
            <person name="Zhang H."/>
            <person name="Dai N."/>
            <person name="Sheng W."/>
            <person name="Hou X."/>
            <person name="Wei L."/>
        </authorList>
    </citation>
    <scope>NUCLEOTIDE SEQUENCE</scope>
    <source>
        <strain evidence="1">KEN1</strain>
        <tissue evidence="1">Leaf</tissue>
    </source>
</reference>
<organism evidence="1">
    <name type="scientific">Sesamum latifolium</name>
    <dbReference type="NCBI Taxonomy" id="2727402"/>
    <lineage>
        <taxon>Eukaryota</taxon>
        <taxon>Viridiplantae</taxon>
        <taxon>Streptophyta</taxon>
        <taxon>Embryophyta</taxon>
        <taxon>Tracheophyta</taxon>
        <taxon>Spermatophyta</taxon>
        <taxon>Magnoliopsida</taxon>
        <taxon>eudicotyledons</taxon>
        <taxon>Gunneridae</taxon>
        <taxon>Pentapetalae</taxon>
        <taxon>asterids</taxon>
        <taxon>lamiids</taxon>
        <taxon>Lamiales</taxon>
        <taxon>Pedaliaceae</taxon>
        <taxon>Sesamum</taxon>
    </lineage>
</organism>
<proteinExistence type="predicted"/>
<reference evidence="1" key="2">
    <citation type="journal article" date="2024" name="Plant">
        <title>Genomic evolution and insights into agronomic trait innovations of Sesamum species.</title>
        <authorList>
            <person name="Miao H."/>
            <person name="Wang L."/>
            <person name="Qu L."/>
            <person name="Liu H."/>
            <person name="Sun Y."/>
            <person name="Le M."/>
            <person name="Wang Q."/>
            <person name="Wei S."/>
            <person name="Zheng Y."/>
            <person name="Lin W."/>
            <person name="Duan Y."/>
            <person name="Cao H."/>
            <person name="Xiong S."/>
            <person name="Wang X."/>
            <person name="Wei L."/>
            <person name="Li C."/>
            <person name="Ma Q."/>
            <person name="Ju M."/>
            <person name="Zhao R."/>
            <person name="Li G."/>
            <person name="Mu C."/>
            <person name="Tian Q."/>
            <person name="Mei H."/>
            <person name="Zhang T."/>
            <person name="Gao T."/>
            <person name="Zhang H."/>
        </authorList>
    </citation>
    <scope>NUCLEOTIDE SEQUENCE</scope>
    <source>
        <strain evidence="1">KEN1</strain>
    </source>
</reference>
<name>A0AAW2TC26_9LAMI</name>